<reference evidence="3 4" key="1">
    <citation type="submission" date="2021-05" db="EMBL/GenBank/DDBJ databases">
        <title>Genome Assembly of Synthetic Allotetraploid Brassica napus Reveals Homoeologous Exchanges between Subgenomes.</title>
        <authorList>
            <person name="Davis J.T."/>
        </authorList>
    </citation>
    <scope>NUCLEOTIDE SEQUENCE [LARGE SCALE GENOMIC DNA]</scope>
    <source>
        <strain evidence="4">cv. Da-Ae</strain>
        <tissue evidence="3">Seedling</tissue>
    </source>
</reference>
<protein>
    <submittedName>
        <fullName evidence="3">Uncharacterized protein</fullName>
    </submittedName>
</protein>
<keyword evidence="4" id="KW-1185">Reference proteome</keyword>
<keyword evidence="1" id="KW-0175">Coiled coil</keyword>
<evidence type="ECO:0000256" key="1">
    <source>
        <dbReference type="SAM" id="Coils"/>
    </source>
</evidence>
<dbReference type="Proteomes" id="UP000824890">
    <property type="component" value="Unassembled WGS sequence"/>
</dbReference>
<accession>A0ABQ8B1A8</accession>
<gene>
    <name evidence="3" type="ORF">HID58_048071</name>
</gene>
<feature type="coiled-coil region" evidence="1">
    <location>
        <begin position="586"/>
        <end position="620"/>
    </location>
</feature>
<feature type="region of interest" description="Disordered" evidence="2">
    <location>
        <begin position="519"/>
        <end position="550"/>
    </location>
</feature>
<dbReference type="EMBL" id="JAGKQM010000012">
    <property type="protein sequence ID" value="KAH0898503.1"/>
    <property type="molecule type" value="Genomic_DNA"/>
</dbReference>
<evidence type="ECO:0000313" key="3">
    <source>
        <dbReference type="EMBL" id="KAH0898503.1"/>
    </source>
</evidence>
<feature type="region of interest" description="Disordered" evidence="2">
    <location>
        <begin position="398"/>
        <end position="417"/>
    </location>
</feature>
<feature type="compositionally biased region" description="Polar residues" evidence="2">
    <location>
        <begin position="535"/>
        <end position="550"/>
    </location>
</feature>
<name>A0ABQ8B1A8_BRANA</name>
<evidence type="ECO:0000256" key="2">
    <source>
        <dbReference type="SAM" id="MobiDB-lite"/>
    </source>
</evidence>
<proteinExistence type="predicted"/>
<evidence type="ECO:0000313" key="4">
    <source>
        <dbReference type="Proteomes" id="UP000824890"/>
    </source>
</evidence>
<feature type="non-terminal residue" evidence="3">
    <location>
        <position position="1"/>
    </location>
</feature>
<organism evidence="3 4">
    <name type="scientific">Brassica napus</name>
    <name type="common">Rape</name>
    <dbReference type="NCBI Taxonomy" id="3708"/>
    <lineage>
        <taxon>Eukaryota</taxon>
        <taxon>Viridiplantae</taxon>
        <taxon>Streptophyta</taxon>
        <taxon>Embryophyta</taxon>
        <taxon>Tracheophyta</taxon>
        <taxon>Spermatophyta</taxon>
        <taxon>Magnoliopsida</taxon>
        <taxon>eudicotyledons</taxon>
        <taxon>Gunneridae</taxon>
        <taxon>Pentapetalae</taxon>
        <taxon>rosids</taxon>
        <taxon>malvids</taxon>
        <taxon>Brassicales</taxon>
        <taxon>Brassicaceae</taxon>
        <taxon>Brassiceae</taxon>
        <taxon>Brassica</taxon>
    </lineage>
</organism>
<feature type="region of interest" description="Disordered" evidence="2">
    <location>
        <begin position="709"/>
        <end position="729"/>
    </location>
</feature>
<comment type="caution">
    <text evidence="3">The sequence shown here is derived from an EMBL/GenBank/DDBJ whole genome shotgun (WGS) entry which is preliminary data.</text>
</comment>
<sequence length="729" mass="80253">SRYQKFSISWKGAWFQGPNSGFLLAGTWSVPLSGTLGSGSYLEAGGNDIGIYFPNSLPLISRFRHRSRGITCALKSTEVDYSQQASLRQDRVPLILLSWVPLKPELILNPGEDRSPDPGTGSEHDLAVPLPYAYASHPPIGPASSVNEDDLIAVYEASFDIGFKVVIPALVASRLHLRPRSGLPIVEELQKGDRKGSAFSKKWQERYVFVTLPRHSYHWTFIEDTVLRARQLPLDRRQVPFLLSDSALHCSSLWGNMSGNNSNDPFAAYQEVAKVMSKKKGSARRTVSGDDLMITGSRRVATVKIEPSALAQTKKSRGGGMATRSSRQSAEVAHSMGNLATALYNLNLQVDFVIFLTARRSPYLVPRPLGPRSLQAMLKKIAEIHRYIASLPEASTSIDRRTDSHNTTSIDKAKSADQGELVKKGVVPGTGPEVFPSGDSGRVLAGTQRPVSYLGTEPYSEPEGGPITKLGAFSGSKGEEALAEYERAFEVLSAKKAAPKRAAPSEIDDEVQFIKSNKRQAMTAPASSFERRSKASGSTPKVSLSSSSDPATVLANPNLAAIQSAMSQLFHLGERMDDHASIKADMDALASQLHEEKDNVIAKEKEIKALKLRVRNQEEAWMLAVSENVSLRELLERREEEICDLRCPTETFDVEKAMEVNSTRMVTRWELMREWLNDQTDLWDLEVALEQYKTVKTFEAELQGLPAPSFEGEPMIPGKTEANNTGAYC</sequence>